<keyword evidence="2" id="KW-0238">DNA-binding</keyword>
<dbReference type="SUPFAM" id="SSF48008">
    <property type="entry name" value="GntR ligand-binding domain-like"/>
    <property type="match status" value="1"/>
</dbReference>
<reference evidence="5 6" key="1">
    <citation type="submission" date="2015-04" db="EMBL/GenBank/DDBJ databases">
        <title>Complete Genome Sequence of Brevibacterium flavum ATCC 15168.</title>
        <authorList>
            <person name="Ahn J."/>
            <person name="Park G."/>
            <person name="Jeon W."/>
            <person name="Jang Y."/>
            <person name="Jang M."/>
            <person name="Lee H."/>
            <person name="Lee H."/>
        </authorList>
    </citation>
    <scope>NUCLEOTIDE SEQUENCE [LARGE SCALE GENOMIC DNA]</scope>
    <source>
        <strain evidence="5 6">ATCC 15168</strain>
    </source>
</reference>
<keyword evidence="6" id="KW-1185">Reference proteome</keyword>
<evidence type="ECO:0000259" key="4">
    <source>
        <dbReference type="PROSITE" id="PS50949"/>
    </source>
</evidence>
<dbReference type="RefSeq" id="WP_003860791.1">
    <property type="nucleotide sequence ID" value="NZ_CP011309.1"/>
</dbReference>
<evidence type="ECO:0000256" key="1">
    <source>
        <dbReference type="ARBA" id="ARBA00023015"/>
    </source>
</evidence>
<proteinExistence type="predicted"/>
<dbReference type="PANTHER" id="PTHR43537">
    <property type="entry name" value="TRANSCRIPTIONAL REGULATOR, GNTR FAMILY"/>
    <property type="match status" value="1"/>
</dbReference>
<dbReference type="SUPFAM" id="SSF46785">
    <property type="entry name" value="Winged helix' DNA-binding domain"/>
    <property type="match status" value="1"/>
</dbReference>
<dbReference type="EMBL" id="CP011309">
    <property type="protein sequence ID" value="AKF26705.1"/>
    <property type="molecule type" value="Genomic_DNA"/>
</dbReference>
<protein>
    <submittedName>
        <fullName evidence="5">GntR family transcriptional regulator</fullName>
    </submittedName>
</protein>
<dbReference type="InterPro" id="IPR036390">
    <property type="entry name" value="WH_DNA-bd_sf"/>
</dbReference>
<dbReference type="SMART" id="SM00345">
    <property type="entry name" value="HTH_GNTR"/>
    <property type="match status" value="1"/>
</dbReference>
<dbReference type="PROSITE" id="PS50949">
    <property type="entry name" value="HTH_GNTR"/>
    <property type="match status" value="1"/>
</dbReference>
<dbReference type="Gene3D" id="1.20.120.530">
    <property type="entry name" value="GntR ligand-binding domain-like"/>
    <property type="match status" value="1"/>
</dbReference>
<dbReference type="GO" id="GO:0003700">
    <property type="term" value="F:DNA-binding transcription factor activity"/>
    <property type="evidence" value="ECO:0007669"/>
    <property type="project" value="InterPro"/>
</dbReference>
<dbReference type="SMART" id="SM00895">
    <property type="entry name" value="FCD"/>
    <property type="match status" value="1"/>
</dbReference>
<evidence type="ECO:0000313" key="6">
    <source>
        <dbReference type="Proteomes" id="UP000034037"/>
    </source>
</evidence>
<dbReference type="GO" id="GO:0003677">
    <property type="term" value="F:DNA binding"/>
    <property type="evidence" value="ECO:0007669"/>
    <property type="project" value="UniProtKB-KW"/>
</dbReference>
<dbReference type="InterPro" id="IPR036388">
    <property type="entry name" value="WH-like_DNA-bd_sf"/>
</dbReference>
<organism evidence="5 6">
    <name type="scientific">[Brevibacterium] flavum</name>
    <dbReference type="NCBI Taxonomy" id="92706"/>
    <lineage>
        <taxon>Bacteria</taxon>
        <taxon>Bacillati</taxon>
        <taxon>Actinomycetota</taxon>
        <taxon>Actinomycetes</taxon>
        <taxon>Mycobacteriales</taxon>
        <taxon>Corynebacteriaceae</taxon>
        <taxon>Corynebacterium</taxon>
    </lineage>
</organism>
<dbReference type="Pfam" id="PF00392">
    <property type="entry name" value="GntR"/>
    <property type="match status" value="1"/>
</dbReference>
<dbReference type="InterPro" id="IPR008920">
    <property type="entry name" value="TF_FadR/GntR_C"/>
</dbReference>
<dbReference type="HOGENOM" id="CLU_017584_5_1_11"/>
<sequence>MVQKDAQASPATRKADQVYTQIRREIEDGTLNPGQRMSEVWLVEHTGASRTPVRDALRRLAADELIILEPRQAPMVSPLSLRHIKDLFEFRRIVEVAALEEISVGASKSPRIFGEFSTLAADFRELENSADDADFTADFRRLTSKFDDLVAANTHNQFLGRSILSLKPHTTRLRIIAHSDHARLRQSVQEHIEMCEAVASGDLRSAGAACRQHLIHVEKSILTALINADSTGSQGIDIRS</sequence>
<dbReference type="Gene3D" id="1.10.10.10">
    <property type="entry name" value="Winged helix-like DNA-binding domain superfamily/Winged helix DNA-binding domain"/>
    <property type="match status" value="1"/>
</dbReference>
<dbReference type="AlphaFoldDB" id="A0A0F6WQ16"/>
<dbReference type="PATRIC" id="fig|92706.3.peg.746"/>
<evidence type="ECO:0000256" key="3">
    <source>
        <dbReference type="ARBA" id="ARBA00023163"/>
    </source>
</evidence>
<accession>A0A0F6WQ16</accession>
<dbReference type="InterPro" id="IPR000524">
    <property type="entry name" value="Tscrpt_reg_HTH_GntR"/>
</dbReference>
<keyword evidence="3" id="KW-0804">Transcription</keyword>
<gene>
    <name evidence="5" type="ORF">YH66_03615</name>
</gene>
<dbReference type="PANTHER" id="PTHR43537:SF24">
    <property type="entry name" value="GLUCONATE OPERON TRANSCRIPTIONAL REPRESSOR"/>
    <property type="match status" value="1"/>
</dbReference>
<name>A0A0F6WQ16_9CORY</name>
<dbReference type="CDD" id="cd07377">
    <property type="entry name" value="WHTH_GntR"/>
    <property type="match status" value="1"/>
</dbReference>
<feature type="domain" description="HTH gntR-type" evidence="4">
    <location>
        <begin position="12"/>
        <end position="79"/>
    </location>
</feature>
<evidence type="ECO:0000256" key="2">
    <source>
        <dbReference type="ARBA" id="ARBA00023125"/>
    </source>
</evidence>
<dbReference type="Proteomes" id="UP000034037">
    <property type="component" value="Chromosome"/>
</dbReference>
<keyword evidence="1" id="KW-0805">Transcription regulation</keyword>
<evidence type="ECO:0000313" key="5">
    <source>
        <dbReference type="EMBL" id="AKF26705.1"/>
    </source>
</evidence>
<dbReference type="InterPro" id="IPR011711">
    <property type="entry name" value="GntR_C"/>
</dbReference>
<dbReference type="Pfam" id="PF07729">
    <property type="entry name" value="FCD"/>
    <property type="match status" value="1"/>
</dbReference>
<dbReference type="GeneID" id="1018661"/>